<dbReference type="EMBL" id="JADIMQ010000067">
    <property type="protein sequence ID" value="MBO8448523.1"/>
    <property type="molecule type" value="Genomic_DNA"/>
</dbReference>
<comment type="caution">
    <text evidence="3">The sequence shown here is derived from an EMBL/GenBank/DDBJ whole genome shotgun (WGS) entry which is preliminary data.</text>
</comment>
<gene>
    <name evidence="3" type="ORF">IAC29_04545</name>
</gene>
<dbReference type="Proteomes" id="UP000810252">
    <property type="component" value="Unassembled WGS sequence"/>
</dbReference>
<reference evidence="3" key="1">
    <citation type="submission" date="2020-10" db="EMBL/GenBank/DDBJ databases">
        <authorList>
            <person name="Gilroy R."/>
        </authorList>
    </citation>
    <scope>NUCLEOTIDE SEQUENCE</scope>
    <source>
        <strain evidence="3">20514</strain>
    </source>
</reference>
<organism evidence="3 4">
    <name type="scientific">Candidatus Cryptobacteroides merdigallinarum</name>
    <dbReference type="NCBI Taxonomy" id="2840770"/>
    <lineage>
        <taxon>Bacteria</taxon>
        <taxon>Pseudomonadati</taxon>
        <taxon>Bacteroidota</taxon>
        <taxon>Bacteroidia</taxon>
        <taxon>Bacteroidales</taxon>
        <taxon>Candidatus Cryptobacteroides</taxon>
    </lineage>
</organism>
<keyword evidence="1" id="KW-0732">Signal</keyword>
<protein>
    <recommendedName>
        <fullName evidence="2">DUF5689 domain-containing protein</fullName>
    </recommendedName>
</protein>
<reference evidence="3" key="2">
    <citation type="journal article" date="2021" name="PeerJ">
        <title>Extensive microbial diversity within the chicken gut microbiome revealed by metagenomics and culture.</title>
        <authorList>
            <person name="Gilroy R."/>
            <person name="Ravi A."/>
            <person name="Getino M."/>
            <person name="Pursley I."/>
            <person name="Horton D.L."/>
            <person name="Alikhan N.F."/>
            <person name="Baker D."/>
            <person name="Gharbi K."/>
            <person name="Hall N."/>
            <person name="Watson M."/>
            <person name="Adriaenssens E.M."/>
            <person name="Foster-Nyarko E."/>
            <person name="Jarju S."/>
            <person name="Secka A."/>
            <person name="Antonio M."/>
            <person name="Oren A."/>
            <person name="Chaudhuri R.R."/>
            <person name="La Ragione R."/>
            <person name="Hildebrand F."/>
            <person name="Pallen M.J."/>
        </authorList>
    </citation>
    <scope>NUCLEOTIDE SEQUENCE</scope>
    <source>
        <strain evidence="3">20514</strain>
    </source>
</reference>
<feature type="domain" description="DUF5689" evidence="2">
    <location>
        <begin position="50"/>
        <end position="236"/>
    </location>
</feature>
<feature type="chain" id="PRO_5039067968" description="DUF5689 domain-containing protein" evidence="1">
    <location>
        <begin position="18"/>
        <end position="363"/>
    </location>
</feature>
<dbReference type="AlphaFoldDB" id="A0A9D9EKA2"/>
<accession>A0A9D9EKA2</accession>
<evidence type="ECO:0000259" key="2">
    <source>
        <dbReference type="Pfam" id="PF18942"/>
    </source>
</evidence>
<evidence type="ECO:0000313" key="3">
    <source>
        <dbReference type="EMBL" id="MBO8448523.1"/>
    </source>
</evidence>
<dbReference type="Pfam" id="PF18942">
    <property type="entry name" value="DUF5689"/>
    <property type="match status" value="1"/>
</dbReference>
<sequence>MKRICNIISGAAAAVSAVLLLGSCEEFTPVFTGQYPEPESYEPYVYDGEITPIADLAAMYRTGQSMEITEDIVISGKVSTSDQAGNFYRSLYIQDETGGIELKLGKTGLYNDYKPGQTLYVKCKGLWLGMYGYKSPDNGGGNGMVQLGYEDKTGEYETSYIEVQYLIDQHVFRGEPGDPVVPEVITESQLPGPDDTQATNPYIGKLVTLEGLEYADEIFTLLYVNSNKDRDASSNRVFLSDETFNITTWAMSEQNVIAHLRAGDWDNVNVGNGKDADNGMYGSVADHKDEMIRNASPANVSQYFRMGGTEIQIRTSGYSRFADRKIPEAVLQKNATINATGILTMYQGNIQFVLVDITGVTAD</sequence>
<dbReference type="PROSITE" id="PS51257">
    <property type="entry name" value="PROKAR_LIPOPROTEIN"/>
    <property type="match status" value="1"/>
</dbReference>
<evidence type="ECO:0000256" key="1">
    <source>
        <dbReference type="SAM" id="SignalP"/>
    </source>
</evidence>
<dbReference type="InterPro" id="IPR043744">
    <property type="entry name" value="DUF5689"/>
</dbReference>
<proteinExistence type="predicted"/>
<evidence type="ECO:0000313" key="4">
    <source>
        <dbReference type="Proteomes" id="UP000810252"/>
    </source>
</evidence>
<feature type="signal peptide" evidence="1">
    <location>
        <begin position="1"/>
        <end position="17"/>
    </location>
</feature>
<name>A0A9D9EKA2_9BACT</name>